<proteinExistence type="predicted"/>
<dbReference type="PANTHER" id="PTHR48079:SF6">
    <property type="entry name" value="NAD(P)-BINDING DOMAIN-CONTAINING PROTEIN-RELATED"/>
    <property type="match status" value="1"/>
</dbReference>
<gene>
    <name evidence="3" type="ORF">RNC47_19465</name>
</gene>
<organism evidence="3 4">
    <name type="scientific">Streptomyces millisiae</name>
    <dbReference type="NCBI Taxonomy" id="3075542"/>
    <lineage>
        <taxon>Bacteria</taxon>
        <taxon>Bacillati</taxon>
        <taxon>Actinomycetota</taxon>
        <taxon>Actinomycetes</taxon>
        <taxon>Kitasatosporales</taxon>
        <taxon>Streptomycetaceae</taxon>
        <taxon>Streptomyces</taxon>
    </lineage>
</organism>
<sequence length="352" mass="38198">MRVVVVGATGNVGSALVRALAGDPAVTSVLGLARRTPDWTVAKTSWDSVDLRTERSAVELTECFRGADAVVHLAWMLQPARDPALTWRANVLGTTRVLDAVAAAGVPTLVVASSLAAYSPGPKDRAVDESWPTHGWPGSAYSREKAYVERLLDTFELRSPDTRVVRMRPGFLFSRESAAEQRRLFIGPLLFAPMVRPELSPVVPDLPGLRFQVLRTGDAADAYRRALTKPVRGAFNLAADPVVDPAMLGRLLDARPVRLPRTVLRGALAAAYRGRLAPVPPQLLDALLRLPLMDCSRAADELGWRPRFGAEDALRDLIHGLRHRTGAHTPPLEPDLPGGRLQELATGVGRRP</sequence>
<reference evidence="4" key="1">
    <citation type="submission" date="2023-07" db="EMBL/GenBank/DDBJ databases">
        <title>30 novel species of actinomycetes from the DSMZ collection.</title>
        <authorList>
            <person name="Nouioui I."/>
        </authorList>
    </citation>
    <scope>NUCLEOTIDE SEQUENCE [LARGE SCALE GENOMIC DNA]</scope>
    <source>
        <strain evidence="4">DSM 44918</strain>
    </source>
</reference>
<feature type="domain" description="NAD-dependent epimerase/dehydratase" evidence="2">
    <location>
        <begin position="3"/>
        <end position="236"/>
    </location>
</feature>
<evidence type="ECO:0000313" key="4">
    <source>
        <dbReference type="Proteomes" id="UP001183420"/>
    </source>
</evidence>
<dbReference type="InterPro" id="IPR036291">
    <property type="entry name" value="NAD(P)-bd_dom_sf"/>
</dbReference>
<dbReference type="RefSeq" id="WP_311600442.1">
    <property type="nucleotide sequence ID" value="NZ_JAVREM010000025.1"/>
</dbReference>
<protein>
    <submittedName>
        <fullName evidence="3">NAD-dependent epimerase/dehydratase family protein</fullName>
    </submittedName>
</protein>
<dbReference type="PANTHER" id="PTHR48079">
    <property type="entry name" value="PROTEIN YEEZ"/>
    <property type="match status" value="1"/>
</dbReference>
<evidence type="ECO:0000256" key="1">
    <source>
        <dbReference type="SAM" id="MobiDB-lite"/>
    </source>
</evidence>
<feature type="region of interest" description="Disordered" evidence="1">
    <location>
        <begin position="325"/>
        <end position="352"/>
    </location>
</feature>
<comment type="caution">
    <text evidence="3">The sequence shown here is derived from an EMBL/GenBank/DDBJ whole genome shotgun (WGS) entry which is preliminary data.</text>
</comment>
<dbReference type="EMBL" id="JAVREM010000025">
    <property type="protein sequence ID" value="MDT0320518.1"/>
    <property type="molecule type" value="Genomic_DNA"/>
</dbReference>
<dbReference type="Proteomes" id="UP001183420">
    <property type="component" value="Unassembled WGS sequence"/>
</dbReference>
<dbReference type="Pfam" id="PF01370">
    <property type="entry name" value="Epimerase"/>
    <property type="match status" value="1"/>
</dbReference>
<dbReference type="InterPro" id="IPR001509">
    <property type="entry name" value="Epimerase_deHydtase"/>
</dbReference>
<accession>A0ABU2LTZ8</accession>
<dbReference type="InterPro" id="IPR051783">
    <property type="entry name" value="NAD(P)-dependent_oxidoreduct"/>
</dbReference>
<dbReference type="SUPFAM" id="SSF51735">
    <property type="entry name" value="NAD(P)-binding Rossmann-fold domains"/>
    <property type="match status" value="1"/>
</dbReference>
<evidence type="ECO:0000259" key="2">
    <source>
        <dbReference type="Pfam" id="PF01370"/>
    </source>
</evidence>
<keyword evidence="4" id="KW-1185">Reference proteome</keyword>
<evidence type="ECO:0000313" key="3">
    <source>
        <dbReference type="EMBL" id="MDT0320518.1"/>
    </source>
</evidence>
<name>A0ABU2LTZ8_9ACTN</name>
<dbReference type="Gene3D" id="3.40.50.720">
    <property type="entry name" value="NAD(P)-binding Rossmann-like Domain"/>
    <property type="match status" value="1"/>
</dbReference>